<sequence>MAKKYHPDLCDEAVRAEAEVQFKLINEARMQLLSSHGGSWRTQTSGSTTAAAAASRAWQGGGADEHHGPFSNGLLAAVIALPLILTGAWMGRTMPNNVERTWRRHGLMQPPVNPWLREDLQPKTKSHGWGFVDWPNRGDPQPSV</sequence>
<evidence type="ECO:0000313" key="4">
    <source>
        <dbReference type="Proteomes" id="UP001255856"/>
    </source>
</evidence>
<protein>
    <recommendedName>
        <fullName evidence="5">J domain-containing protein</fullName>
    </recommendedName>
</protein>
<reference evidence="3" key="1">
    <citation type="submission" date="2021-01" db="EMBL/GenBank/DDBJ databases">
        <authorList>
            <person name="Eckstrom K.M.E."/>
        </authorList>
    </citation>
    <scope>NUCLEOTIDE SEQUENCE</scope>
    <source>
        <strain evidence="3">UVCC 0001</strain>
    </source>
</reference>
<evidence type="ECO:0008006" key="5">
    <source>
        <dbReference type="Google" id="ProtNLM"/>
    </source>
</evidence>
<feature type="compositionally biased region" description="Low complexity" evidence="1">
    <location>
        <begin position="41"/>
        <end position="58"/>
    </location>
</feature>
<gene>
    <name evidence="3" type="ORF">QBZ16_003121</name>
</gene>
<keyword evidence="2" id="KW-0812">Transmembrane</keyword>
<dbReference type="AlphaFoldDB" id="A0AAD9IJ08"/>
<organism evidence="3 4">
    <name type="scientific">Prototheca wickerhamii</name>
    <dbReference type="NCBI Taxonomy" id="3111"/>
    <lineage>
        <taxon>Eukaryota</taxon>
        <taxon>Viridiplantae</taxon>
        <taxon>Chlorophyta</taxon>
        <taxon>core chlorophytes</taxon>
        <taxon>Trebouxiophyceae</taxon>
        <taxon>Chlorellales</taxon>
        <taxon>Chlorellaceae</taxon>
        <taxon>Prototheca</taxon>
    </lineage>
</organism>
<evidence type="ECO:0000256" key="1">
    <source>
        <dbReference type="SAM" id="MobiDB-lite"/>
    </source>
</evidence>
<feature type="region of interest" description="Disordered" evidence="1">
    <location>
        <begin position="36"/>
        <end position="64"/>
    </location>
</feature>
<evidence type="ECO:0000256" key="2">
    <source>
        <dbReference type="SAM" id="Phobius"/>
    </source>
</evidence>
<name>A0AAD9IJ08_PROWI</name>
<dbReference type="Proteomes" id="UP001255856">
    <property type="component" value="Unassembled WGS sequence"/>
</dbReference>
<keyword evidence="2" id="KW-1133">Transmembrane helix</keyword>
<comment type="caution">
    <text evidence="3">The sequence shown here is derived from an EMBL/GenBank/DDBJ whole genome shotgun (WGS) entry which is preliminary data.</text>
</comment>
<accession>A0AAD9IJ08</accession>
<feature type="transmembrane region" description="Helical" evidence="2">
    <location>
        <begin position="70"/>
        <end position="90"/>
    </location>
</feature>
<keyword evidence="4" id="KW-1185">Reference proteome</keyword>
<keyword evidence="2" id="KW-0472">Membrane</keyword>
<evidence type="ECO:0000313" key="3">
    <source>
        <dbReference type="EMBL" id="KAK2079429.1"/>
    </source>
</evidence>
<proteinExistence type="predicted"/>
<dbReference type="EMBL" id="JASFZW010000003">
    <property type="protein sequence ID" value="KAK2079429.1"/>
    <property type="molecule type" value="Genomic_DNA"/>
</dbReference>
<dbReference type="InterPro" id="IPR001623">
    <property type="entry name" value="DnaJ_domain"/>
</dbReference>
<dbReference type="CDD" id="cd06257">
    <property type="entry name" value="DnaJ"/>
    <property type="match status" value="1"/>
</dbReference>